<evidence type="ECO:0000256" key="5">
    <source>
        <dbReference type="ARBA" id="ARBA00023295"/>
    </source>
</evidence>
<dbReference type="Gene3D" id="3.20.20.70">
    <property type="entry name" value="Aldolase class I"/>
    <property type="match status" value="1"/>
</dbReference>
<comment type="cofactor">
    <cofactor evidence="1">
        <name>Ca(2+)</name>
        <dbReference type="ChEBI" id="CHEBI:29108"/>
    </cofactor>
</comment>
<dbReference type="GO" id="GO:0030246">
    <property type="term" value="F:carbohydrate binding"/>
    <property type="evidence" value="ECO:0007669"/>
    <property type="project" value="InterPro"/>
</dbReference>
<evidence type="ECO:0000256" key="4">
    <source>
        <dbReference type="ARBA" id="ARBA00022837"/>
    </source>
</evidence>
<dbReference type="STRING" id="1792845.BC343_12040"/>
<evidence type="ECO:0000256" key="2">
    <source>
        <dbReference type="ARBA" id="ARBA00011245"/>
    </source>
</evidence>
<dbReference type="InterPro" id="IPR029483">
    <property type="entry name" value="GH97_C"/>
</dbReference>
<dbReference type="RefSeq" id="WP_078350136.1">
    <property type="nucleotide sequence ID" value="NZ_MBTF01000035.1"/>
</dbReference>
<evidence type="ECO:0000256" key="1">
    <source>
        <dbReference type="ARBA" id="ARBA00001913"/>
    </source>
</evidence>
<keyword evidence="11" id="KW-1185">Reference proteome</keyword>
<dbReference type="Pfam" id="PF14509">
    <property type="entry name" value="GH97_C"/>
    <property type="match status" value="1"/>
</dbReference>
<dbReference type="Gene3D" id="2.60.40.1180">
    <property type="entry name" value="Golgi alpha-mannosidase II"/>
    <property type="match status" value="1"/>
</dbReference>
<dbReference type="Proteomes" id="UP000189739">
    <property type="component" value="Unassembled WGS sequence"/>
</dbReference>
<evidence type="ECO:0000259" key="7">
    <source>
        <dbReference type="Pfam" id="PF10566"/>
    </source>
</evidence>
<organism evidence="10 11">
    <name type="scientific">Mucilaginibacter pedocola</name>
    <dbReference type="NCBI Taxonomy" id="1792845"/>
    <lineage>
        <taxon>Bacteria</taxon>
        <taxon>Pseudomonadati</taxon>
        <taxon>Bacteroidota</taxon>
        <taxon>Sphingobacteriia</taxon>
        <taxon>Sphingobacteriales</taxon>
        <taxon>Sphingobacteriaceae</taxon>
        <taxon>Mucilaginibacter</taxon>
    </lineage>
</organism>
<evidence type="ECO:0000259" key="9">
    <source>
        <dbReference type="Pfam" id="PF14509"/>
    </source>
</evidence>
<dbReference type="EMBL" id="MBTF01000035">
    <property type="protein sequence ID" value="OOQ57535.1"/>
    <property type="molecule type" value="Genomic_DNA"/>
</dbReference>
<dbReference type="Pfam" id="PF10566">
    <property type="entry name" value="Glyco_hydro_97"/>
    <property type="match status" value="1"/>
</dbReference>
<keyword evidence="4" id="KW-0106">Calcium</keyword>
<protein>
    <submittedName>
        <fullName evidence="10">Retaining alpha-galactosidase</fullName>
    </submittedName>
</protein>
<keyword evidence="5" id="KW-0326">Glycosidase</keyword>
<feature type="signal peptide" evidence="6">
    <location>
        <begin position="1"/>
        <end position="18"/>
    </location>
</feature>
<feature type="domain" description="Glycosyl-hydrolase 97 C-terminal oligomerisation" evidence="9">
    <location>
        <begin position="557"/>
        <end position="652"/>
    </location>
</feature>
<proteinExistence type="predicted"/>
<sequence>MKSPFLLLLAALPLFANAQNTTKNYHVKSPDGKIDISINAGSTINWAVKYEQTDVLMPSNVSLVLGNGSVLGLNAVVKSDKTSSKDDTFNTPIYKRAKVRDNYNQLTLKFNGDYGLIFRAYNDGVAYRFTTEFKEPITLKDEEVNFNFANDSKALLPFVNDYRNKDRWNTSFEAHYDTVNVSAVKKDTLAFLPVLINITDNIKAAILEADIEDYPGLYLTNGTGNGLHGAFTPYPLEQANLGLNYVVNRRAEYMAKTTGTRQYPWRAIVISTEDKQLADNDMVQKLASPSRVADLKWIKPGKVAWDWWNDWNITGVDFKAGINIPTYKHYIDFAAANKLEYVVLDEGWSKSTDLNQINPDISIEELVNYGKEKNVGIILWATWYAVLQQTDAVFEKYEKIGVKGFKIDFIDRDDQFVVNSLYDIAQKAANHHLLVDYHGMYKPSGMQRTFPNVLNFEGVKGLENMKWGVNNQPQYDVSIPYIRMLAGPMDYTPGGVRNANKGSFRPVNSNPMTQGTRAHQLAMYSIYEAPLQMLADSPTAYRKEQESTDYMASVPTTFDETVALDGKVGEFVSMVRRKGTTWYAGAMTNWTEREITIDLSFLGEGSYKAVLFTDGVNANRNGTDYVRTEKTVTAKDKLTVKMASGGGWAARFEKVE</sequence>
<keyword evidence="3" id="KW-0378">Hydrolase</keyword>
<dbReference type="InterPro" id="IPR017853">
    <property type="entry name" value="GH"/>
</dbReference>
<feature type="chain" id="PRO_5012052001" evidence="6">
    <location>
        <begin position="19"/>
        <end position="656"/>
    </location>
</feature>
<dbReference type="GO" id="GO:0016798">
    <property type="term" value="F:hydrolase activity, acting on glycosyl bonds"/>
    <property type="evidence" value="ECO:0007669"/>
    <property type="project" value="UniProtKB-KW"/>
</dbReference>
<evidence type="ECO:0000256" key="6">
    <source>
        <dbReference type="SAM" id="SignalP"/>
    </source>
</evidence>
<dbReference type="InterPro" id="IPR013785">
    <property type="entry name" value="Aldolase_TIM"/>
</dbReference>
<dbReference type="PANTHER" id="PTHR35803:SF2">
    <property type="entry name" value="RETAINING ALPHA-GALACTOSIDASE"/>
    <property type="match status" value="1"/>
</dbReference>
<accession>A0A1S9P9A2</accession>
<evidence type="ECO:0000259" key="8">
    <source>
        <dbReference type="Pfam" id="PF14508"/>
    </source>
</evidence>
<dbReference type="Pfam" id="PF14508">
    <property type="entry name" value="GH97_N"/>
    <property type="match status" value="1"/>
</dbReference>
<evidence type="ECO:0000313" key="10">
    <source>
        <dbReference type="EMBL" id="OOQ57535.1"/>
    </source>
</evidence>
<reference evidence="10 11" key="1">
    <citation type="submission" date="2016-07" db="EMBL/GenBank/DDBJ databases">
        <title>Genomic analysis of zinc-resistant bacterium Mucilaginibacter pedocola TBZ30.</title>
        <authorList>
            <person name="Huang J."/>
            <person name="Tang J."/>
        </authorList>
    </citation>
    <scope>NUCLEOTIDE SEQUENCE [LARGE SCALE GENOMIC DNA]</scope>
    <source>
        <strain evidence="10 11">TBZ30</strain>
    </source>
</reference>
<dbReference type="OrthoDB" id="57532at2"/>
<dbReference type="InterPro" id="IPR019563">
    <property type="entry name" value="GH97_catalytic"/>
</dbReference>
<dbReference type="SUPFAM" id="SSF51445">
    <property type="entry name" value="(Trans)glycosidases"/>
    <property type="match status" value="1"/>
</dbReference>
<comment type="caution">
    <text evidence="10">The sequence shown here is derived from an EMBL/GenBank/DDBJ whole genome shotgun (WGS) entry which is preliminary data.</text>
</comment>
<feature type="domain" description="Glycosyl-hydrolase 97 catalytic" evidence="7">
    <location>
        <begin position="307"/>
        <end position="459"/>
    </location>
</feature>
<evidence type="ECO:0000313" key="11">
    <source>
        <dbReference type="Proteomes" id="UP000189739"/>
    </source>
</evidence>
<gene>
    <name evidence="10" type="ORF">BC343_12040</name>
</gene>
<name>A0A1S9P9A2_9SPHI</name>
<keyword evidence="6" id="KW-0732">Signal</keyword>
<comment type="subunit">
    <text evidence="2">Monomer.</text>
</comment>
<evidence type="ECO:0000256" key="3">
    <source>
        <dbReference type="ARBA" id="ARBA00022801"/>
    </source>
</evidence>
<dbReference type="Gene3D" id="2.70.98.10">
    <property type="match status" value="1"/>
</dbReference>
<dbReference type="InterPro" id="IPR013780">
    <property type="entry name" value="Glyco_hydro_b"/>
</dbReference>
<feature type="domain" description="Glycosyl-hydrolase 97 N-terminal" evidence="8">
    <location>
        <begin position="27"/>
        <end position="289"/>
    </location>
</feature>
<dbReference type="InterPro" id="IPR052720">
    <property type="entry name" value="Glycosyl_hydrolase_97"/>
</dbReference>
<dbReference type="AlphaFoldDB" id="A0A1S9P9A2"/>
<dbReference type="InterPro" id="IPR014718">
    <property type="entry name" value="GH-type_carb-bd"/>
</dbReference>
<dbReference type="PANTHER" id="PTHR35803">
    <property type="entry name" value="GLUCAN 1,4-ALPHA-GLUCOSIDASE SUSB-RELATED"/>
    <property type="match status" value="1"/>
</dbReference>
<dbReference type="InterPro" id="IPR029486">
    <property type="entry name" value="GH97_N"/>
</dbReference>